<feature type="transmembrane region" description="Helical" evidence="1">
    <location>
        <begin position="34"/>
        <end position="53"/>
    </location>
</feature>
<keyword evidence="1" id="KW-1133">Transmembrane helix</keyword>
<name>A0A2M4DLK8_ANODA</name>
<evidence type="ECO:0000313" key="2">
    <source>
        <dbReference type="EMBL" id="MBW78444.1"/>
    </source>
</evidence>
<evidence type="ECO:0000256" key="1">
    <source>
        <dbReference type="SAM" id="Phobius"/>
    </source>
</evidence>
<keyword evidence="1" id="KW-0472">Membrane</keyword>
<organism evidence="2">
    <name type="scientific">Anopheles darlingi</name>
    <name type="common">Mosquito</name>
    <dbReference type="NCBI Taxonomy" id="43151"/>
    <lineage>
        <taxon>Eukaryota</taxon>
        <taxon>Metazoa</taxon>
        <taxon>Ecdysozoa</taxon>
        <taxon>Arthropoda</taxon>
        <taxon>Hexapoda</taxon>
        <taxon>Insecta</taxon>
        <taxon>Pterygota</taxon>
        <taxon>Neoptera</taxon>
        <taxon>Endopterygota</taxon>
        <taxon>Diptera</taxon>
        <taxon>Nematocera</taxon>
        <taxon>Culicoidea</taxon>
        <taxon>Culicidae</taxon>
        <taxon>Anophelinae</taxon>
        <taxon>Anopheles</taxon>
    </lineage>
</organism>
<keyword evidence="1" id="KW-0812">Transmembrane</keyword>
<accession>A0A2M4DLK8</accession>
<dbReference type="AlphaFoldDB" id="A0A2M4DLK8"/>
<sequence>MVLMPLGGVVFPGVFFFLVTNATSHYGGMMPTCFFLFLFLFFLLSVSQTDYTLPPLSERKHRKRNVC</sequence>
<proteinExistence type="predicted"/>
<dbReference type="EMBL" id="GGFL01014266">
    <property type="protein sequence ID" value="MBW78444.1"/>
    <property type="molecule type" value="Transcribed_RNA"/>
</dbReference>
<reference evidence="2" key="1">
    <citation type="submission" date="2018-01" db="EMBL/GenBank/DDBJ databases">
        <title>An insight into the sialome of Amazonian anophelines.</title>
        <authorList>
            <person name="Ribeiro J.M."/>
            <person name="Scarpassa V."/>
            <person name="Calvo E."/>
        </authorList>
    </citation>
    <scope>NUCLEOTIDE SEQUENCE</scope>
</reference>
<protein>
    <submittedName>
        <fullName evidence="2">Uncharacterized protein</fullName>
    </submittedName>
</protein>